<dbReference type="PANTHER" id="PTHR31340:SF3">
    <property type="entry name" value="MITOCHONDRIAL GENOME MAINTENANCE EXONUCLEASE 1"/>
    <property type="match status" value="1"/>
</dbReference>
<evidence type="ECO:0000313" key="3">
    <source>
        <dbReference type="Proteomes" id="UP000593567"/>
    </source>
</evidence>
<dbReference type="PANTHER" id="PTHR31340">
    <property type="entry name" value="MITOCHONDRIAL GENOME MAINTENANCE EXONUCLEASE 1"/>
    <property type="match status" value="1"/>
</dbReference>
<dbReference type="GO" id="GO:0006264">
    <property type="term" value="P:mitochondrial DNA replication"/>
    <property type="evidence" value="ECO:0007669"/>
    <property type="project" value="TreeGrafter"/>
</dbReference>
<evidence type="ECO:0000259" key="1">
    <source>
        <dbReference type="Pfam" id="PF12705"/>
    </source>
</evidence>
<proteinExistence type="predicted"/>
<feature type="domain" description="PD-(D/E)XK endonuclease-like" evidence="1">
    <location>
        <begin position="30"/>
        <end position="133"/>
    </location>
</feature>
<comment type="caution">
    <text evidence="2">The sequence shown here is derived from an EMBL/GenBank/DDBJ whole genome shotgun (WGS) entry which is preliminary data.</text>
</comment>
<protein>
    <recommendedName>
        <fullName evidence="1">PD-(D/E)XK endonuclease-like domain-containing protein</fullName>
    </recommendedName>
</protein>
<dbReference type="EMBL" id="VXIV02002811">
    <property type="protein sequence ID" value="KAF6022741.1"/>
    <property type="molecule type" value="Genomic_DNA"/>
</dbReference>
<dbReference type="AlphaFoldDB" id="A0A7J7JAT6"/>
<dbReference type="Gene3D" id="3.90.320.10">
    <property type="match status" value="1"/>
</dbReference>
<dbReference type="Proteomes" id="UP000593567">
    <property type="component" value="Unassembled WGS sequence"/>
</dbReference>
<name>A0A7J7JAT6_BUGNE</name>
<organism evidence="2 3">
    <name type="scientific">Bugula neritina</name>
    <name type="common">Brown bryozoan</name>
    <name type="synonym">Sertularia neritina</name>
    <dbReference type="NCBI Taxonomy" id="10212"/>
    <lineage>
        <taxon>Eukaryota</taxon>
        <taxon>Metazoa</taxon>
        <taxon>Spiralia</taxon>
        <taxon>Lophotrochozoa</taxon>
        <taxon>Bryozoa</taxon>
        <taxon>Gymnolaemata</taxon>
        <taxon>Cheilostomatida</taxon>
        <taxon>Flustrina</taxon>
        <taxon>Buguloidea</taxon>
        <taxon>Bugulidae</taxon>
        <taxon>Bugula</taxon>
    </lineage>
</organism>
<dbReference type="InterPro" id="IPR011604">
    <property type="entry name" value="PDDEXK-like_dom_sf"/>
</dbReference>
<dbReference type="InterPro" id="IPR038726">
    <property type="entry name" value="PDDEXK_AddAB-type"/>
</dbReference>
<evidence type="ECO:0000313" key="2">
    <source>
        <dbReference type="EMBL" id="KAF6022741.1"/>
    </source>
</evidence>
<accession>A0A7J7JAT6</accession>
<reference evidence="2" key="1">
    <citation type="submission" date="2020-06" db="EMBL/GenBank/DDBJ databases">
        <title>Draft genome of Bugula neritina, a colonial animal packing powerful symbionts and potential medicines.</title>
        <authorList>
            <person name="Rayko M."/>
        </authorList>
    </citation>
    <scope>NUCLEOTIDE SEQUENCE [LARGE SCALE GENOMIC DNA]</scope>
    <source>
        <strain evidence="2">Kwan_BN1</strain>
    </source>
</reference>
<dbReference type="Pfam" id="PF12705">
    <property type="entry name" value="PDDEXK_1"/>
    <property type="match status" value="1"/>
</dbReference>
<gene>
    <name evidence="2" type="ORF">EB796_018949</name>
</gene>
<dbReference type="GO" id="GO:0005739">
    <property type="term" value="C:mitochondrion"/>
    <property type="evidence" value="ECO:0007669"/>
    <property type="project" value="TreeGrafter"/>
</dbReference>
<dbReference type="OrthoDB" id="5777131at2759"/>
<dbReference type="GO" id="GO:0008297">
    <property type="term" value="F:single-stranded DNA exodeoxyribonuclease activity"/>
    <property type="evidence" value="ECO:0007669"/>
    <property type="project" value="TreeGrafter"/>
</dbReference>
<sequence>MILKLGLSGFEEYQKGLFRRGSALHSNIENHLLGRSYESTSEILGYMHSVEPQLQNFHDVVACETKLNHDVLRYTGVIDCVAHHRKTGLYIIDWKTSERKKTTLSQVYDNPIQVAAYIGMWNNQNPDNKSLAVDELAIVSLSVKQDRNHQLFSAHNYVVKYIGYLKTFHLVK</sequence>
<keyword evidence="3" id="KW-1185">Reference proteome</keyword>